<feature type="region of interest" description="Disordered" evidence="1">
    <location>
        <begin position="141"/>
        <end position="214"/>
    </location>
</feature>
<dbReference type="OMA" id="WADIVEA"/>
<dbReference type="OrthoDB" id="5368821at2759"/>
<accession>A0A1Y2EVZ2</accession>
<evidence type="ECO:0000313" key="3">
    <source>
        <dbReference type="Proteomes" id="UP000193685"/>
    </source>
</evidence>
<gene>
    <name evidence="2" type="ORF">BCR37DRAFT_389588</name>
</gene>
<evidence type="ECO:0000256" key="1">
    <source>
        <dbReference type="SAM" id="MobiDB-lite"/>
    </source>
</evidence>
<reference evidence="2 3" key="1">
    <citation type="submission" date="2016-07" db="EMBL/GenBank/DDBJ databases">
        <title>Pervasive Adenine N6-methylation of Active Genes in Fungi.</title>
        <authorList>
            <consortium name="DOE Joint Genome Institute"/>
            <person name="Mondo S.J."/>
            <person name="Dannebaum R.O."/>
            <person name="Kuo R.C."/>
            <person name="Labutti K."/>
            <person name="Haridas S."/>
            <person name="Kuo A."/>
            <person name="Salamov A."/>
            <person name="Ahrendt S.R."/>
            <person name="Lipzen A."/>
            <person name="Sullivan W."/>
            <person name="Andreopoulos W.B."/>
            <person name="Clum A."/>
            <person name="Lindquist E."/>
            <person name="Daum C."/>
            <person name="Ramamoorthy G.K."/>
            <person name="Gryganskyi A."/>
            <person name="Culley D."/>
            <person name="Magnuson J.K."/>
            <person name="James T.Y."/>
            <person name="O'Malley M.A."/>
            <person name="Stajich J.E."/>
            <person name="Spatafora J.W."/>
            <person name="Visel A."/>
            <person name="Grigoriev I.V."/>
        </authorList>
    </citation>
    <scope>NUCLEOTIDE SEQUENCE [LARGE SCALE GENOMIC DNA]</scope>
    <source>
        <strain evidence="2 3">12-1054</strain>
    </source>
</reference>
<keyword evidence="3" id="KW-1185">Reference proteome</keyword>
<evidence type="ECO:0000313" key="2">
    <source>
        <dbReference type="EMBL" id="ORY75763.1"/>
    </source>
</evidence>
<dbReference type="AlphaFoldDB" id="A0A1Y2EVZ2"/>
<dbReference type="GeneID" id="63787351"/>
<dbReference type="STRING" id="56484.A0A1Y2EVZ2"/>
<dbReference type="EMBL" id="MCFI01000025">
    <property type="protein sequence ID" value="ORY75763.1"/>
    <property type="molecule type" value="Genomic_DNA"/>
</dbReference>
<organism evidence="2 3">
    <name type="scientific">Protomyces lactucae-debilis</name>
    <dbReference type="NCBI Taxonomy" id="2754530"/>
    <lineage>
        <taxon>Eukaryota</taxon>
        <taxon>Fungi</taxon>
        <taxon>Dikarya</taxon>
        <taxon>Ascomycota</taxon>
        <taxon>Taphrinomycotina</taxon>
        <taxon>Taphrinomycetes</taxon>
        <taxon>Taphrinales</taxon>
        <taxon>Protomycetaceae</taxon>
        <taxon>Protomyces</taxon>
    </lineage>
</organism>
<dbReference type="RefSeq" id="XP_040722411.1">
    <property type="nucleotide sequence ID" value="XM_040870752.1"/>
</dbReference>
<proteinExistence type="predicted"/>
<comment type="caution">
    <text evidence="2">The sequence shown here is derived from an EMBL/GenBank/DDBJ whole genome shotgun (WGS) entry which is preliminary data.</text>
</comment>
<name>A0A1Y2EVZ2_PROLT</name>
<sequence>MRIRIKSSLQDLQVKCWWEISPEDSDKTVSELIQDLQEALSIQLPLTSLELQLDGYILMPQSRVLGLLREDDTVVLRQALQSIRPIKGNVADEPGQLQLQAPHPNELDTLVNAVQHLTKTLESNQHKDLGWQEPSTQVIAQSNTPRDEADSSDSTSSSASSSSSDSSSDTSSDEPDAEPPKKKLAMADHDDQVNGIPFEGTSRTAKRNDRRRKSRLLQSLVQAGELRKGSTFKDLDRWHVYNYGSKSFGMQRADKSDGEVSEQDESPSEYSVRGETNDQAIVKPQTIPLPTANLPAPCLASPEPDWECFLSVKRIECEDEYTEEDLPVMQYVEHQYVQMEPRGKKRKRKQAKAPYRLPAAEDNDEFNADLYGEPTTLDAHPVESMDDAVAASQLTADDLPALPLNLHTLQPLNANSAELREIGRIIAFRQLVMVNYEPQESDYKTGKIVETDGSFIKLQLAKRDVEPTQYDYDGNRILGKFEVEGEEVETEEGYCWVDTVELIDPLLLQ</sequence>
<feature type="compositionally biased region" description="Basic and acidic residues" evidence="1">
    <location>
        <begin position="178"/>
        <end position="192"/>
    </location>
</feature>
<feature type="compositionally biased region" description="Basic residues" evidence="1">
    <location>
        <begin position="204"/>
        <end position="214"/>
    </location>
</feature>
<evidence type="ECO:0008006" key="4">
    <source>
        <dbReference type="Google" id="ProtNLM"/>
    </source>
</evidence>
<protein>
    <recommendedName>
        <fullName evidence="4">Coilin</fullName>
    </recommendedName>
</protein>
<feature type="region of interest" description="Disordered" evidence="1">
    <location>
        <begin position="248"/>
        <end position="278"/>
    </location>
</feature>
<dbReference type="Proteomes" id="UP000193685">
    <property type="component" value="Unassembled WGS sequence"/>
</dbReference>
<feature type="compositionally biased region" description="Low complexity" evidence="1">
    <location>
        <begin position="152"/>
        <end position="170"/>
    </location>
</feature>